<dbReference type="EMBL" id="JASCZI010182702">
    <property type="protein sequence ID" value="MED6188448.1"/>
    <property type="molecule type" value="Genomic_DNA"/>
</dbReference>
<evidence type="ECO:0000313" key="2">
    <source>
        <dbReference type="Proteomes" id="UP001341840"/>
    </source>
</evidence>
<proteinExistence type="predicted"/>
<comment type="caution">
    <text evidence="1">The sequence shown here is derived from an EMBL/GenBank/DDBJ whole genome shotgun (WGS) entry which is preliminary data.</text>
</comment>
<organism evidence="1 2">
    <name type="scientific">Stylosanthes scabra</name>
    <dbReference type="NCBI Taxonomy" id="79078"/>
    <lineage>
        <taxon>Eukaryota</taxon>
        <taxon>Viridiplantae</taxon>
        <taxon>Streptophyta</taxon>
        <taxon>Embryophyta</taxon>
        <taxon>Tracheophyta</taxon>
        <taxon>Spermatophyta</taxon>
        <taxon>Magnoliopsida</taxon>
        <taxon>eudicotyledons</taxon>
        <taxon>Gunneridae</taxon>
        <taxon>Pentapetalae</taxon>
        <taxon>rosids</taxon>
        <taxon>fabids</taxon>
        <taxon>Fabales</taxon>
        <taxon>Fabaceae</taxon>
        <taxon>Papilionoideae</taxon>
        <taxon>50 kb inversion clade</taxon>
        <taxon>dalbergioids sensu lato</taxon>
        <taxon>Dalbergieae</taxon>
        <taxon>Pterocarpus clade</taxon>
        <taxon>Stylosanthes</taxon>
    </lineage>
</organism>
<name>A0ABU6WWJ8_9FABA</name>
<evidence type="ECO:0008006" key="3">
    <source>
        <dbReference type="Google" id="ProtNLM"/>
    </source>
</evidence>
<keyword evidence="2" id="KW-1185">Reference proteome</keyword>
<dbReference type="Proteomes" id="UP001341840">
    <property type="component" value="Unassembled WGS sequence"/>
</dbReference>
<accession>A0ABU6WWJ8</accession>
<sequence length="56" mass="6767">MERALRAQQVPEGQRVEFAAYLLQGYAQHWWKCIQRLLGRDSNAITWDEFHEELYN</sequence>
<protein>
    <recommendedName>
        <fullName evidence="3">Retrotransposon gag domain-containing protein</fullName>
    </recommendedName>
</protein>
<reference evidence="1 2" key="1">
    <citation type="journal article" date="2023" name="Plants (Basel)">
        <title>Bridging the Gap: Combining Genomics and Transcriptomics Approaches to Understand Stylosanthes scabra, an Orphan Legume from the Brazilian Caatinga.</title>
        <authorList>
            <person name="Ferreira-Neto J.R.C."/>
            <person name="da Silva M.D."/>
            <person name="Binneck E."/>
            <person name="de Melo N.F."/>
            <person name="da Silva R.H."/>
            <person name="de Melo A.L.T.M."/>
            <person name="Pandolfi V."/>
            <person name="Bustamante F.O."/>
            <person name="Brasileiro-Vidal A.C."/>
            <person name="Benko-Iseppon A.M."/>
        </authorList>
    </citation>
    <scope>NUCLEOTIDE SEQUENCE [LARGE SCALE GENOMIC DNA]</scope>
    <source>
        <tissue evidence="1">Leaves</tissue>
    </source>
</reference>
<feature type="non-terminal residue" evidence="1">
    <location>
        <position position="56"/>
    </location>
</feature>
<gene>
    <name evidence="1" type="ORF">PIB30_086064</name>
</gene>
<evidence type="ECO:0000313" key="1">
    <source>
        <dbReference type="EMBL" id="MED6188448.1"/>
    </source>
</evidence>